<dbReference type="EMBL" id="JAPNUD010000014">
    <property type="protein sequence ID" value="MDA0640589.1"/>
    <property type="molecule type" value="Genomic_DNA"/>
</dbReference>
<sequence length="381" mass="41102">MGELEGMVPEGVRALKAAMHTAETSLGSIGDELWELLRGAWISPVPANKIRQVAAWAGQQGPEINRRLLLLERMELNKPELFSGGKPVMVDEALLAPGAVLPVTGSFWDRLGQQLQATFDPNLNSGDPVIELAKGAVEGATGLGQTVLTMTPNRIIFDYWGWERDAGDVAQAVIAGVQDPLGFAKAAADWDTWITNPERAFGRLIPDILAALGSGGSSSVASGGKRVAGALAKAAESTRVRPSGKTSSLDNGTPGRVDQGTPPLFRGDGRRTGRIFENGMTARNPEMGLEEHMTGGNGLIAASESKNVARGFAIKHKGFIYEIDNWGNGEPVKYRDGVKYLLPEQEVVFKRIEPGQIRGAWRLGRFDQPDTWIPNPNYEPR</sequence>
<proteinExistence type="predicted"/>
<comment type="caution">
    <text evidence="2">The sequence shown here is derived from an EMBL/GenBank/DDBJ whole genome shotgun (WGS) entry which is preliminary data.</text>
</comment>
<organism evidence="2 3">
    <name type="scientific">Nonomuraea ferruginea</name>
    <dbReference type="NCBI Taxonomy" id="46174"/>
    <lineage>
        <taxon>Bacteria</taxon>
        <taxon>Bacillati</taxon>
        <taxon>Actinomycetota</taxon>
        <taxon>Actinomycetes</taxon>
        <taxon>Streptosporangiales</taxon>
        <taxon>Streptosporangiaceae</taxon>
        <taxon>Nonomuraea</taxon>
    </lineage>
</organism>
<evidence type="ECO:0000256" key="1">
    <source>
        <dbReference type="SAM" id="MobiDB-lite"/>
    </source>
</evidence>
<name>A0ABT4STW0_9ACTN</name>
<accession>A0ABT4STW0</accession>
<feature type="region of interest" description="Disordered" evidence="1">
    <location>
        <begin position="233"/>
        <end position="272"/>
    </location>
</feature>
<keyword evidence="3" id="KW-1185">Reference proteome</keyword>
<dbReference type="Proteomes" id="UP001212498">
    <property type="component" value="Unassembled WGS sequence"/>
</dbReference>
<dbReference type="SUPFAM" id="SSF56399">
    <property type="entry name" value="ADP-ribosylation"/>
    <property type="match status" value="1"/>
</dbReference>
<evidence type="ECO:0000313" key="2">
    <source>
        <dbReference type="EMBL" id="MDA0640589.1"/>
    </source>
</evidence>
<gene>
    <name evidence="2" type="ORF">OUY24_08160</name>
</gene>
<dbReference type="Gene3D" id="3.90.210.10">
    <property type="entry name" value="Heat-Labile Enterotoxin, subunit A"/>
    <property type="match status" value="1"/>
</dbReference>
<evidence type="ECO:0000313" key="3">
    <source>
        <dbReference type="Proteomes" id="UP001212498"/>
    </source>
</evidence>
<dbReference type="RefSeq" id="WP_271275774.1">
    <property type="nucleotide sequence ID" value="NZ_BAABFD010000032.1"/>
</dbReference>
<reference evidence="2 3" key="1">
    <citation type="submission" date="2022-11" db="EMBL/GenBank/DDBJ databases">
        <title>Nonomuraea corallina sp. nov., a new species of the genus Nonomuraea isolated from sea side sediment in Thai sea.</title>
        <authorList>
            <person name="Ngamcharungchit C."/>
            <person name="Matsumoto A."/>
            <person name="Suriyachadkun C."/>
            <person name="Panbangred W."/>
            <person name="Inahashi Y."/>
            <person name="Intra B."/>
        </authorList>
    </citation>
    <scope>NUCLEOTIDE SEQUENCE [LARGE SCALE GENOMIC DNA]</scope>
    <source>
        <strain evidence="2 3">DSM 43553</strain>
    </source>
</reference>
<protein>
    <submittedName>
        <fullName evidence="2">Uncharacterized protein</fullName>
    </submittedName>
</protein>